<protein>
    <submittedName>
        <fullName evidence="3">Cell division protein FtsB</fullName>
    </submittedName>
</protein>
<dbReference type="InterPro" id="IPR021104">
    <property type="entry name" value="KfrA_DNA-bd_N"/>
</dbReference>
<keyword evidence="3" id="KW-0131">Cell cycle</keyword>
<feature type="domain" description="KfrA N-terminal DNA-binding" evidence="2">
    <location>
        <begin position="30"/>
        <end position="141"/>
    </location>
</feature>
<keyword evidence="3" id="KW-0132">Cell division</keyword>
<dbReference type="AlphaFoldDB" id="A0A7W8P0D1"/>
<evidence type="ECO:0000313" key="4">
    <source>
        <dbReference type="Proteomes" id="UP000592820"/>
    </source>
</evidence>
<proteinExistence type="predicted"/>
<gene>
    <name evidence="3" type="ORF">HDG41_000977</name>
</gene>
<comment type="caution">
    <text evidence="3">The sequence shown here is derived from an EMBL/GenBank/DDBJ whole genome shotgun (WGS) entry which is preliminary data.</text>
</comment>
<keyword evidence="1" id="KW-0175">Coiled coil</keyword>
<feature type="coiled-coil region" evidence="1">
    <location>
        <begin position="108"/>
        <end position="135"/>
    </location>
</feature>
<dbReference type="EMBL" id="JACHDE010000001">
    <property type="protein sequence ID" value="MBB5398941.1"/>
    <property type="molecule type" value="Genomic_DNA"/>
</dbReference>
<feature type="coiled-coil region" evidence="1">
    <location>
        <begin position="175"/>
        <end position="216"/>
    </location>
</feature>
<accession>A0A7W8P0D1</accession>
<evidence type="ECO:0000259" key="2">
    <source>
        <dbReference type="Pfam" id="PF11740"/>
    </source>
</evidence>
<organism evidence="3 4">
    <name type="scientific">Paraburkholderia youngii</name>
    <dbReference type="NCBI Taxonomy" id="2782701"/>
    <lineage>
        <taxon>Bacteria</taxon>
        <taxon>Pseudomonadati</taxon>
        <taxon>Pseudomonadota</taxon>
        <taxon>Betaproteobacteria</taxon>
        <taxon>Burkholderiales</taxon>
        <taxon>Burkholderiaceae</taxon>
        <taxon>Paraburkholderia</taxon>
    </lineage>
</organism>
<evidence type="ECO:0000313" key="3">
    <source>
        <dbReference type="EMBL" id="MBB5398941.1"/>
    </source>
</evidence>
<feature type="coiled-coil region" evidence="1">
    <location>
        <begin position="274"/>
        <end position="308"/>
    </location>
</feature>
<evidence type="ECO:0000256" key="1">
    <source>
        <dbReference type="SAM" id="Coils"/>
    </source>
</evidence>
<dbReference type="RefSeq" id="WP_184225423.1">
    <property type="nucleotide sequence ID" value="NZ_JACHDE010000001.1"/>
</dbReference>
<name>A0A7W8P0D1_9BURK</name>
<dbReference type="Proteomes" id="UP000592820">
    <property type="component" value="Unassembled WGS sequence"/>
</dbReference>
<dbReference type="GO" id="GO:0051301">
    <property type="term" value="P:cell division"/>
    <property type="evidence" value="ECO:0007669"/>
    <property type="project" value="UniProtKB-KW"/>
</dbReference>
<dbReference type="Pfam" id="PF11740">
    <property type="entry name" value="KfrA_N"/>
    <property type="match status" value="1"/>
</dbReference>
<reference evidence="3 4" key="1">
    <citation type="submission" date="2020-08" db="EMBL/GenBank/DDBJ databases">
        <title>Genomic Encyclopedia of Type Strains, Phase IV (KMG-V): Genome sequencing to study the core and pangenomes of soil and plant-associated prokaryotes.</title>
        <authorList>
            <person name="Whitman W."/>
        </authorList>
    </citation>
    <scope>NUCLEOTIDE SEQUENCE [LARGE SCALE GENOMIC DNA]</scope>
    <source>
        <strain evidence="3 4">JPY162</strain>
    </source>
</reference>
<sequence>MNLDQERQAIRNELESMRAQGVRRQDLSLHACKRLFFDLGIRPSMAAVRDLTQTGSASDIPKDIDHFWERIRKVSRVKVGAGAIPKALEDRAGELLGALFEEAVVQAKASLDAEREEIRAQISAAELRVRDAEIRRDAADDSIRRSEARAEAAWERVRALEAQLSSATTHGSVHLEGMQATTRRLDQENEALRQRLENEQATNAALRDRIDALHVELRQSTEHYAQQIKDAVAEAERRVKPMLVELDSLRSMAATYQSGVRDASRKEFEFIQQIAAAKARGDRLDAQLREQSDEVDALTKEVAALRGQQGIDPAIAVLLCSLVTEGRLTSKELSMIGTAADGHVTLPARCPKCEEGEPELSQVDHRFELLCPECEHSSGLGESRLAAVNQFLSNDASTAPSSRSVHTIR</sequence>